<evidence type="ECO:0000313" key="8">
    <source>
        <dbReference type="Proteomes" id="UP001500888"/>
    </source>
</evidence>
<protein>
    <submittedName>
        <fullName evidence="7">Hydroxyacid dehydrogenase</fullName>
    </submittedName>
</protein>
<dbReference type="Pfam" id="PF02826">
    <property type="entry name" value="2-Hacid_dh_C"/>
    <property type="match status" value="1"/>
</dbReference>
<dbReference type="Pfam" id="PF00389">
    <property type="entry name" value="2-Hacid_dh"/>
    <property type="match status" value="1"/>
</dbReference>
<dbReference type="Proteomes" id="UP001500888">
    <property type="component" value="Unassembled WGS sequence"/>
</dbReference>
<dbReference type="PANTHER" id="PTHR42789:SF1">
    <property type="entry name" value="D-ISOMER SPECIFIC 2-HYDROXYACID DEHYDROGENASE FAMILY PROTEIN (AFU_ORTHOLOGUE AFUA_6G10090)"/>
    <property type="match status" value="1"/>
</dbReference>
<comment type="caution">
    <text evidence="7">The sequence shown here is derived from an EMBL/GenBank/DDBJ whole genome shotgun (WGS) entry which is preliminary data.</text>
</comment>
<evidence type="ECO:0000256" key="1">
    <source>
        <dbReference type="ARBA" id="ARBA00005854"/>
    </source>
</evidence>
<reference evidence="8" key="1">
    <citation type="journal article" date="2019" name="Int. J. Syst. Evol. Microbiol.">
        <title>The Global Catalogue of Microorganisms (GCM) 10K type strain sequencing project: providing services to taxonomists for standard genome sequencing and annotation.</title>
        <authorList>
            <consortium name="The Broad Institute Genomics Platform"/>
            <consortium name="The Broad Institute Genome Sequencing Center for Infectious Disease"/>
            <person name="Wu L."/>
            <person name="Ma J."/>
        </authorList>
    </citation>
    <scope>NUCLEOTIDE SEQUENCE [LARGE SCALE GENOMIC DNA]</scope>
    <source>
        <strain evidence="8">JCM 16908</strain>
    </source>
</reference>
<dbReference type="RefSeq" id="WP_344937101.1">
    <property type="nucleotide sequence ID" value="NZ_BAAAZR010000002.1"/>
</dbReference>
<dbReference type="Gene3D" id="3.40.50.720">
    <property type="entry name" value="NAD(P)-binding Rossmann-like Domain"/>
    <property type="match status" value="2"/>
</dbReference>
<evidence type="ECO:0000256" key="4">
    <source>
        <dbReference type="RuleBase" id="RU003719"/>
    </source>
</evidence>
<comment type="similarity">
    <text evidence="1 4">Belongs to the D-isomer specific 2-hydroxyacid dehydrogenase family.</text>
</comment>
<dbReference type="InterPro" id="IPR036291">
    <property type="entry name" value="NAD(P)-bd_dom_sf"/>
</dbReference>
<evidence type="ECO:0000313" key="7">
    <source>
        <dbReference type="EMBL" id="GAA3800655.1"/>
    </source>
</evidence>
<sequence length="333" mass="35140">MTVVELAMYPELPGRLFAPAVATRLRTAARVDLASPLTEFRSPEARERLRRATILLTCWGSPPLDEQALADAPRLRAVVHAAGTVKGHLPPAVFARGIQVSSAAAANAVPVAEYTLAMILLANKAVPALAREYHARREDLALLRRGHDVGNHGRVVGVIGASRIGRRVLELLRPFDLEPLLADPHVDAGTAASLGARLVGLDQIFALSDVVSVHAPATPRTRGMVTAGRLAAMRDGATLINTARGSLVDQDALIAELVTGRLSAVLDVTEPEVPPADSPLWELPNVVLTPHLAGSLGNEVARLGAAAADEVLRLAAGEPLLHRVDLETLSITA</sequence>
<accession>A0ABP7HNW6</accession>
<name>A0ABP7HNW6_9ACTN</name>
<dbReference type="InterPro" id="IPR006140">
    <property type="entry name" value="D-isomer_DH_NAD-bd"/>
</dbReference>
<evidence type="ECO:0000256" key="2">
    <source>
        <dbReference type="ARBA" id="ARBA00023002"/>
    </source>
</evidence>
<evidence type="ECO:0000259" key="6">
    <source>
        <dbReference type="Pfam" id="PF02826"/>
    </source>
</evidence>
<dbReference type="InterPro" id="IPR050857">
    <property type="entry name" value="D-2-hydroxyacid_DH"/>
</dbReference>
<keyword evidence="3" id="KW-0520">NAD</keyword>
<evidence type="ECO:0000259" key="5">
    <source>
        <dbReference type="Pfam" id="PF00389"/>
    </source>
</evidence>
<dbReference type="CDD" id="cd12167">
    <property type="entry name" value="2-Hacid_dh_8"/>
    <property type="match status" value="1"/>
</dbReference>
<dbReference type="InterPro" id="IPR006139">
    <property type="entry name" value="D-isomer_2_OHA_DH_cat_dom"/>
</dbReference>
<keyword evidence="2 4" id="KW-0560">Oxidoreductase</keyword>
<proteinExistence type="inferred from homology"/>
<dbReference type="EMBL" id="BAAAZR010000002">
    <property type="protein sequence ID" value="GAA3800655.1"/>
    <property type="molecule type" value="Genomic_DNA"/>
</dbReference>
<feature type="domain" description="D-isomer specific 2-hydroxyacid dehydrogenase catalytic" evidence="5">
    <location>
        <begin position="44"/>
        <end position="324"/>
    </location>
</feature>
<evidence type="ECO:0000256" key="3">
    <source>
        <dbReference type="ARBA" id="ARBA00023027"/>
    </source>
</evidence>
<organism evidence="7 8">
    <name type="scientific">Sphaerisporangium flaviroseum</name>
    <dbReference type="NCBI Taxonomy" id="509199"/>
    <lineage>
        <taxon>Bacteria</taxon>
        <taxon>Bacillati</taxon>
        <taxon>Actinomycetota</taxon>
        <taxon>Actinomycetes</taxon>
        <taxon>Streptosporangiales</taxon>
        <taxon>Streptosporangiaceae</taxon>
        <taxon>Sphaerisporangium</taxon>
    </lineage>
</organism>
<gene>
    <name evidence="7" type="ORF">GCM10022226_20330</name>
</gene>
<feature type="domain" description="D-isomer specific 2-hydroxyacid dehydrogenase NAD-binding" evidence="6">
    <location>
        <begin position="117"/>
        <end position="293"/>
    </location>
</feature>
<dbReference type="SUPFAM" id="SSF51735">
    <property type="entry name" value="NAD(P)-binding Rossmann-fold domains"/>
    <property type="match status" value="1"/>
</dbReference>
<dbReference type="SUPFAM" id="SSF52283">
    <property type="entry name" value="Formate/glycerate dehydrogenase catalytic domain-like"/>
    <property type="match status" value="1"/>
</dbReference>
<dbReference type="PANTHER" id="PTHR42789">
    <property type="entry name" value="D-ISOMER SPECIFIC 2-HYDROXYACID DEHYDROGENASE FAMILY PROTEIN (AFU_ORTHOLOGUE AFUA_6G10090)"/>
    <property type="match status" value="1"/>
</dbReference>
<keyword evidence="8" id="KW-1185">Reference proteome</keyword>